<feature type="domain" description="Histidine kinase" evidence="6">
    <location>
        <begin position="170"/>
        <end position="378"/>
    </location>
</feature>
<gene>
    <name evidence="7" type="ORF">FL622_09145</name>
</gene>
<dbReference type="RefSeq" id="WP_092057778.1">
    <property type="nucleotide sequence ID" value="NZ_FOJJ01000037.1"/>
</dbReference>
<accession>A0A550JFG5</accession>
<dbReference type="InterPro" id="IPR050736">
    <property type="entry name" value="Sensor_HK_Regulatory"/>
</dbReference>
<dbReference type="EMBL" id="VJVV01000005">
    <property type="protein sequence ID" value="TRO81951.1"/>
    <property type="molecule type" value="Genomic_DNA"/>
</dbReference>
<evidence type="ECO:0000256" key="3">
    <source>
        <dbReference type="ARBA" id="ARBA00022679"/>
    </source>
</evidence>
<dbReference type="InterPro" id="IPR000014">
    <property type="entry name" value="PAS"/>
</dbReference>
<evidence type="ECO:0000259" key="6">
    <source>
        <dbReference type="PROSITE" id="PS50109"/>
    </source>
</evidence>
<dbReference type="GO" id="GO:0004673">
    <property type="term" value="F:protein histidine kinase activity"/>
    <property type="evidence" value="ECO:0007669"/>
    <property type="project" value="UniProtKB-EC"/>
</dbReference>
<evidence type="ECO:0000313" key="8">
    <source>
        <dbReference type="Proteomes" id="UP000317155"/>
    </source>
</evidence>
<organism evidence="7 8">
    <name type="scientific">Trichloromonas acetexigens</name>
    <dbReference type="NCBI Taxonomy" id="38815"/>
    <lineage>
        <taxon>Bacteria</taxon>
        <taxon>Pseudomonadati</taxon>
        <taxon>Thermodesulfobacteriota</taxon>
        <taxon>Desulfuromonadia</taxon>
        <taxon>Desulfuromonadales</taxon>
        <taxon>Trichloromonadaceae</taxon>
        <taxon>Trichloromonas</taxon>
    </lineage>
</organism>
<comment type="caution">
    <text evidence="7">The sequence shown here is derived from an EMBL/GenBank/DDBJ whole genome shotgun (WGS) entry which is preliminary data.</text>
</comment>
<sequence length="388" mass="42672">MTVAPSLPQSNPVSVAANDARRQESYFADGALARQLLDALPGVLLVLNGQRRIVYANRALLDLCGLADVANCIGRRIGDLLDCEHAGQAPDGCGCAEPCEACGAVLAALSGLAGVGTIRECRLTRLRDERLEALDLRAEATPLQHQGENFVVMALTDISHEKRRQILENIFFHDVLNLMGSVRGFTELLQSYDLERRPEIYRLLHEAADQVIDEIEGQRLLVAAERGALRLAAEPFEGLELLQALAELYRAHPVCVERCIEVLFAGERVSLVSDRTLVFRILGNMLKNALEACAEGETVTLGCRVEGPWAEFFVHNPGGIPPRIQRQIFKRNFSTKGDDRGLGTYGMRLLSNYLRGEVHFTSAAETGTRFFLRLPLKLAGTQEGGGRR</sequence>
<reference evidence="7 8" key="1">
    <citation type="submission" date="2019-07" db="EMBL/GenBank/DDBJ databases">
        <title>Insights of Desulfuromonas acetexigens electromicrobiology.</title>
        <authorList>
            <person name="Katuri K."/>
            <person name="Sapireddy V."/>
            <person name="Shaw D.R."/>
            <person name="Saikaly P."/>
        </authorList>
    </citation>
    <scope>NUCLEOTIDE SEQUENCE [LARGE SCALE GENOMIC DNA]</scope>
    <source>
        <strain evidence="7 8">2873</strain>
    </source>
</reference>
<dbReference type="Gene3D" id="3.30.450.20">
    <property type="entry name" value="PAS domain"/>
    <property type="match status" value="1"/>
</dbReference>
<dbReference type="InterPro" id="IPR005467">
    <property type="entry name" value="His_kinase_dom"/>
</dbReference>
<dbReference type="InterPro" id="IPR036890">
    <property type="entry name" value="HATPase_C_sf"/>
</dbReference>
<dbReference type="SUPFAM" id="SSF55785">
    <property type="entry name" value="PYP-like sensor domain (PAS domain)"/>
    <property type="match status" value="1"/>
</dbReference>
<keyword evidence="4" id="KW-0418">Kinase</keyword>
<dbReference type="PANTHER" id="PTHR43711:SF1">
    <property type="entry name" value="HISTIDINE KINASE 1"/>
    <property type="match status" value="1"/>
</dbReference>
<dbReference type="InterPro" id="IPR035965">
    <property type="entry name" value="PAS-like_dom_sf"/>
</dbReference>
<dbReference type="Proteomes" id="UP000317155">
    <property type="component" value="Unassembled WGS sequence"/>
</dbReference>
<evidence type="ECO:0000256" key="2">
    <source>
        <dbReference type="ARBA" id="ARBA00012438"/>
    </source>
</evidence>
<dbReference type="SMART" id="SM00091">
    <property type="entry name" value="PAS"/>
    <property type="match status" value="1"/>
</dbReference>
<dbReference type="SUPFAM" id="SSF55874">
    <property type="entry name" value="ATPase domain of HSP90 chaperone/DNA topoisomerase II/histidine kinase"/>
    <property type="match status" value="1"/>
</dbReference>
<dbReference type="Gene3D" id="3.30.565.10">
    <property type="entry name" value="Histidine kinase-like ATPase, C-terminal domain"/>
    <property type="match status" value="1"/>
</dbReference>
<dbReference type="Pfam" id="PF13188">
    <property type="entry name" value="PAS_8"/>
    <property type="match status" value="1"/>
</dbReference>
<dbReference type="SMART" id="SM00387">
    <property type="entry name" value="HATPase_c"/>
    <property type="match status" value="1"/>
</dbReference>
<comment type="catalytic activity">
    <reaction evidence="1">
        <text>ATP + protein L-histidine = ADP + protein N-phospho-L-histidine.</text>
        <dbReference type="EC" id="2.7.13.3"/>
    </reaction>
</comment>
<dbReference type="GO" id="GO:0000160">
    <property type="term" value="P:phosphorelay signal transduction system"/>
    <property type="evidence" value="ECO:0007669"/>
    <property type="project" value="UniProtKB-KW"/>
</dbReference>
<proteinExistence type="predicted"/>
<keyword evidence="3" id="KW-0808">Transferase</keyword>
<name>A0A550JFG5_9BACT</name>
<protein>
    <recommendedName>
        <fullName evidence="2">histidine kinase</fullName>
        <ecNumber evidence="2">2.7.13.3</ecNumber>
    </recommendedName>
</protein>
<dbReference type="PANTHER" id="PTHR43711">
    <property type="entry name" value="TWO-COMPONENT HISTIDINE KINASE"/>
    <property type="match status" value="1"/>
</dbReference>
<dbReference type="AlphaFoldDB" id="A0A550JFG5"/>
<dbReference type="PROSITE" id="PS50109">
    <property type="entry name" value="HIS_KIN"/>
    <property type="match status" value="1"/>
</dbReference>
<evidence type="ECO:0000256" key="5">
    <source>
        <dbReference type="ARBA" id="ARBA00023012"/>
    </source>
</evidence>
<evidence type="ECO:0000256" key="1">
    <source>
        <dbReference type="ARBA" id="ARBA00000085"/>
    </source>
</evidence>
<evidence type="ECO:0000256" key="4">
    <source>
        <dbReference type="ARBA" id="ARBA00022777"/>
    </source>
</evidence>
<evidence type="ECO:0000313" key="7">
    <source>
        <dbReference type="EMBL" id="TRO81951.1"/>
    </source>
</evidence>
<dbReference type="OrthoDB" id="9792686at2"/>
<dbReference type="Pfam" id="PF02518">
    <property type="entry name" value="HATPase_c"/>
    <property type="match status" value="1"/>
</dbReference>
<keyword evidence="8" id="KW-1185">Reference proteome</keyword>
<dbReference type="InterPro" id="IPR003594">
    <property type="entry name" value="HATPase_dom"/>
</dbReference>
<dbReference type="EC" id="2.7.13.3" evidence="2"/>
<keyword evidence="5" id="KW-0902">Two-component regulatory system</keyword>